<gene>
    <name evidence="2" type="ORF">J5O05_19000</name>
</gene>
<keyword evidence="3" id="KW-1185">Reference proteome</keyword>
<evidence type="ECO:0000256" key="1">
    <source>
        <dbReference type="SAM" id="Phobius"/>
    </source>
</evidence>
<sequence length="86" mass="9634">MDKFEIQKLLKPGQKVNPVIRILAIPVAVLFLIAGAYSLHALIFEARTVSFVFASIINLLVVGFVLWPFSYVAIKGKSPKYWQQNG</sequence>
<feature type="transmembrane region" description="Helical" evidence="1">
    <location>
        <begin position="20"/>
        <end position="43"/>
    </location>
</feature>
<keyword evidence="1" id="KW-1133">Transmembrane helix</keyword>
<keyword evidence="1" id="KW-0472">Membrane</keyword>
<dbReference type="Proteomes" id="UP000664904">
    <property type="component" value="Plasmid unnamed5"/>
</dbReference>
<protein>
    <submittedName>
        <fullName evidence="2">Uncharacterized protein</fullName>
    </submittedName>
</protein>
<dbReference type="RefSeq" id="WP_208845184.1">
    <property type="nucleotide sequence ID" value="NZ_CP072135.1"/>
</dbReference>
<dbReference type="KEGG" id="pxi:J5O05_19000"/>
<keyword evidence="1" id="KW-0812">Transmembrane</keyword>
<feature type="transmembrane region" description="Helical" evidence="1">
    <location>
        <begin position="49"/>
        <end position="74"/>
    </location>
</feature>
<keyword evidence="2" id="KW-0614">Plasmid</keyword>
<evidence type="ECO:0000313" key="3">
    <source>
        <dbReference type="Proteomes" id="UP000664904"/>
    </source>
</evidence>
<proteinExistence type="predicted"/>
<name>A0A975HN20_9GAMM</name>
<accession>A0A975HN20</accession>
<reference evidence="2" key="1">
    <citation type="submission" date="2021-03" db="EMBL/GenBank/DDBJ databases">
        <title>Complete Genome of Pseudoalteromonas xiamenensis STKMTI.2, a new potential marine bacterium producing anti-Vibrio compounds.</title>
        <authorList>
            <person name="Handayani D.P."/>
            <person name="Isnansetyo A."/>
            <person name="Istiqomah I."/>
            <person name="Jumina J."/>
        </authorList>
    </citation>
    <scope>NUCLEOTIDE SEQUENCE</scope>
    <source>
        <strain evidence="2">STKMTI.2</strain>
        <plasmid evidence="2">unnamed5</plasmid>
    </source>
</reference>
<dbReference type="AlphaFoldDB" id="A0A975HN20"/>
<organism evidence="2 3">
    <name type="scientific">Pseudoalteromonas xiamenensis</name>
    <dbReference type="NCBI Taxonomy" id="882626"/>
    <lineage>
        <taxon>Bacteria</taxon>
        <taxon>Pseudomonadati</taxon>
        <taxon>Pseudomonadota</taxon>
        <taxon>Gammaproteobacteria</taxon>
        <taxon>Alteromonadales</taxon>
        <taxon>Pseudoalteromonadaceae</taxon>
        <taxon>Pseudoalteromonas</taxon>
    </lineage>
</organism>
<geneLocation type="plasmid" evidence="2 3">
    <name>unnamed5</name>
</geneLocation>
<dbReference type="EMBL" id="CP072135">
    <property type="protein sequence ID" value="QTH73572.1"/>
    <property type="molecule type" value="Genomic_DNA"/>
</dbReference>
<evidence type="ECO:0000313" key="2">
    <source>
        <dbReference type="EMBL" id="QTH73572.1"/>
    </source>
</evidence>